<comment type="subcellular location">
    <subcellularLocation>
        <location evidence="1">Cell outer membrane</location>
    </subcellularLocation>
</comment>
<organism evidence="8 9">
    <name type="scientific">Ectopseudomonas chengduensis</name>
    <dbReference type="NCBI Taxonomy" id="489632"/>
    <lineage>
        <taxon>Bacteria</taxon>
        <taxon>Pseudomonadati</taxon>
        <taxon>Pseudomonadota</taxon>
        <taxon>Gammaproteobacteria</taxon>
        <taxon>Pseudomonadales</taxon>
        <taxon>Pseudomonadaceae</taxon>
        <taxon>Ectopseudomonas</taxon>
    </lineage>
</organism>
<reference evidence="9" key="1">
    <citation type="submission" date="2016-10" db="EMBL/GenBank/DDBJ databases">
        <authorList>
            <person name="Varghese N."/>
            <person name="Submissions S."/>
        </authorList>
    </citation>
    <scope>NUCLEOTIDE SEQUENCE [LARGE SCALE GENOMIC DNA]</scope>
    <source>
        <strain evidence="9">DSM 26382</strain>
    </source>
</reference>
<evidence type="ECO:0000313" key="9">
    <source>
        <dbReference type="Proteomes" id="UP000199467"/>
    </source>
</evidence>
<dbReference type="Gene3D" id="1.20.1600.10">
    <property type="entry name" value="Outer membrane efflux proteins (OEP)"/>
    <property type="match status" value="1"/>
</dbReference>
<sequence length="451" mass="50585">MRTLTPLWSAMLLATVCSQAQAMNLSEAIQSTLDNHPEIHAAANSRLSSDEDVKFAKGGYLPTVDLLVGYGRERTDSPSTRALGDHNKETLNYRDAELRLRQMLFDGFNTPNEVARTQAVVNSRAYRLLGTSESLALRTVEVYLDVLMRREMVTLARNNLQAHQRINDQIGLRSRQGVGSTADLDQSEARLALAQNNLYTEEVNLADAEASFFSAVGRLPDQLESPASIRGGMPADLLAARQTVMDNNPFLKSAQADVNAAEKQYEVAKSPFYPRFDLELATSADDNVQGDEGHYNTWRAAVVMNYNLFNGMRDKARLQSAAHQINESMDIRNNALRVLNENLSLAWNAMENARLQTPKARDYADYTSRVREAYQQQFSLGQRTLLDLLDSENELFTANRRYTEVRYGEEFSMYRVVAAMGDLLRQQQVVVPAEAVALTEVKSEARLPDMK</sequence>
<dbReference type="NCBIfam" id="TIGR01844">
    <property type="entry name" value="type_I_sec_TolC"/>
    <property type="match status" value="1"/>
</dbReference>
<keyword evidence="9" id="KW-1185">Reference proteome</keyword>
<dbReference type="PANTHER" id="PTHR30026">
    <property type="entry name" value="OUTER MEMBRANE PROTEIN TOLC"/>
    <property type="match status" value="1"/>
</dbReference>
<dbReference type="SUPFAM" id="SSF56954">
    <property type="entry name" value="Outer membrane efflux proteins (OEP)"/>
    <property type="match status" value="1"/>
</dbReference>
<dbReference type="Pfam" id="PF02321">
    <property type="entry name" value="OEP"/>
    <property type="match status" value="2"/>
</dbReference>
<dbReference type="GO" id="GO:0015562">
    <property type="term" value="F:efflux transmembrane transporter activity"/>
    <property type="evidence" value="ECO:0007669"/>
    <property type="project" value="InterPro"/>
</dbReference>
<accession>A0A1G6P9A5</accession>
<evidence type="ECO:0000256" key="3">
    <source>
        <dbReference type="ARBA" id="ARBA00022448"/>
    </source>
</evidence>
<evidence type="ECO:0000256" key="1">
    <source>
        <dbReference type="ARBA" id="ARBA00004442"/>
    </source>
</evidence>
<dbReference type="GO" id="GO:0009279">
    <property type="term" value="C:cell outer membrane"/>
    <property type="evidence" value="ECO:0007669"/>
    <property type="project" value="UniProtKB-SubCell"/>
</dbReference>
<dbReference type="GO" id="GO:0015288">
    <property type="term" value="F:porin activity"/>
    <property type="evidence" value="ECO:0007669"/>
    <property type="project" value="TreeGrafter"/>
</dbReference>
<dbReference type="AlphaFoldDB" id="A0A1G6P9A5"/>
<gene>
    <name evidence="8" type="ORF">SAMN05216576_106156</name>
</gene>
<evidence type="ECO:0000256" key="7">
    <source>
        <dbReference type="ARBA" id="ARBA00023237"/>
    </source>
</evidence>
<dbReference type="InterPro" id="IPR010130">
    <property type="entry name" value="T1SS_OMP_TolC"/>
</dbReference>
<keyword evidence="5" id="KW-0812">Transmembrane</keyword>
<evidence type="ECO:0000256" key="6">
    <source>
        <dbReference type="ARBA" id="ARBA00023136"/>
    </source>
</evidence>
<dbReference type="InterPro" id="IPR051906">
    <property type="entry name" value="TolC-like"/>
</dbReference>
<name>A0A1G6P9A5_9GAMM</name>
<keyword evidence="6" id="KW-0472">Membrane</keyword>
<keyword evidence="3" id="KW-0813">Transport</keyword>
<evidence type="ECO:0000256" key="2">
    <source>
        <dbReference type="ARBA" id="ARBA00007613"/>
    </source>
</evidence>
<dbReference type="GO" id="GO:1990281">
    <property type="term" value="C:efflux pump complex"/>
    <property type="evidence" value="ECO:0007669"/>
    <property type="project" value="TreeGrafter"/>
</dbReference>
<keyword evidence="4" id="KW-1134">Transmembrane beta strand</keyword>
<protein>
    <submittedName>
        <fullName evidence="8">Outer membrane protein, adhesin transport system</fullName>
    </submittedName>
</protein>
<dbReference type="Proteomes" id="UP000199467">
    <property type="component" value="Unassembled WGS sequence"/>
</dbReference>
<keyword evidence="7" id="KW-0998">Cell outer membrane</keyword>
<evidence type="ECO:0000256" key="5">
    <source>
        <dbReference type="ARBA" id="ARBA00022692"/>
    </source>
</evidence>
<dbReference type="InterPro" id="IPR003423">
    <property type="entry name" value="OMP_efflux"/>
</dbReference>
<dbReference type="RefSeq" id="WP_021490009.1">
    <property type="nucleotide sequence ID" value="NZ_FMZQ01000006.1"/>
</dbReference>
<proteinExistence type="inferred from homology"/>
<dbReference type="EMBL" id="FMZQ01000006">
    <property type="protein sequence ID" value="SDC76713.1"/>
    <property type="molecule type" value="Genomic_DNA"/>
</dbReference>
<comment type="similarity">
    <text evidence="2">Belongs to the outer membrane factor (OMF) (TC 1.B.17) family.</text>
</comment>
<evidence type="ECO:0000313" key="8">
    <source>
        <dbReference type="EMBL" id="SDC76713.1"/>
    </source>
</evidence>
<evidence type="ECO:0000256" key="4">
    <source>
        <dbReference type="ARBA" id="ARBA00022452"/>
    </source>
</evidence>
<dbReference type="PANTHER" id="PTHR30026:SF22">
    <property type="entry name" value="OUTER MEMBRANE EFFLUX PROTEIN"/>
    <property type="match status" value="1"/>
</dbReference>